<name>A0AAV5JJ92_9ROSI</name>
<evidence type="ECO:0000313" key="2">
    <source>
        <dbReference type="Proteomes" id="UP001054252"/>
    </source>
</evidence>
<reference evidence="1 2" key="1">
    <citation type="journal article" date="2021" name="Commun. Biol.">
        <title>The genome of Shorea leprosula (Dipterocarpaceae) highlights the ecological relevance of drought in aseasonal tropical rainforests.</title>
        <authorList>
            <person name="Ng K.K.S."/>
            <person name="Kobayashi M.J."/>
            <person name="Fawcett J.A."/>
            <person name="Hatakeyama M."/>
            <person name="Paape T."/>
            <person name="Ng C.H."/>
            <person name="Ang C.C."/>
            <person name="Tnah L.H."/>
            <person name="Lee C.T."/>
            <person name="Nishiyama T."/>
            <person name="Sese J."/>
            <person name="O'Brien M.J."/>
            <person name="Copetti D."/>
            <person name="Mohd Noor M.I."/>
            <person name="Ong R.C."/>
            <person name="Putra M."/>
            <person name="Sireger I.Z."/>
            <person name="Indrioko S."/>
            <person name="Kosugi Y."/>
            <person name="Izuno A."/>
            <person name="Isagi Y."/>
            <person name="Lee S.L."/>
            <person name="Shimizu K.K."/>
        </authorList>
    </citation>
    <scope>NUCLEOTIDE SEQUENCE [LARGE SCALE GENOMIC DNA]</scope>
    <source>
        <strain evidence="1">214</strain>
    </source>
</reference>
<evidence type="ECO:0000313" key="1">
    <source>
        <dbReference type="EMBL" id="GKV11597.1"/>
    </source>
</evidence>
<proteinExistence type="predicted"/>
<protein>
    <submittedName>
        <fullName evidence="1">Uncharacterized protein</fullName>
    </submittedName>
</protein>
<comment type="caution">
    <text evidence="1">The sequence shown here is derived from an EMBL/GenBank/DDBJ whole genome shotgun (WGS) entry which is preliminary data.</text>
</comment>
<dbReference type="Proteomes" id="UP001054252">
    <property type="component" value="Unassembled WGS sequence"/>
</dbReference>
<accession>A0AAV5JJ92</accession>
<dbReference type="EMBL" id="BPVZ01000034">
    <property type="protein sequence ID" value="GKV11597.1"/>
    <property type="molecule type" value="Genomic_DNA"/>
</dbReference>
<sequence length="128" mass="14303">MTKPFKSEACKFGTSSASKQIKFKASMPHKAKMLKETKEKTSVCIDELSMHSQYKLSIIIDLIKKSLYVSHCLYVQAPSSSEGLRPILILGNDEVSSKAKEAKNVKALMKNMDEGFSEEHGEDSDKRT</sequence>
<gene>
    <name evidence="1" type="ORF">SLEP1_g22841</name>
</gene>
<dbReference type="AlphaFoldDB" id="A0AAV5JJ92"/>
<organism evidence="1 2">
    <name type="scientific">Rubroshorea leprosula</name>
    <dbReference type="NCBI Taxonomy" id="152421"/>
    <lineage>
        <taxon>Eukaryota</taxon>
        <taxon>Viridiplantae</taxon>
        <taxon>Streptophyta</taxon>
        <taxon>Embryophyta</taxon>
        <taxon>Tracheophyta</taxon>
        <taxon>Spermatophyta</taxon>
        <taxon>Magnoliopsida</taxon>
        <taxon>eudicotyledons</taxon>
        <taxon>Gunneridae</taxon>
        <taxon>Pentapetalae</taxon>
        <taxon>rosids</taxon>
        <taxon>malvids</taxon>
        <taxon>Malvales</taxon>
        <taxon>Dipterocarpaceae</taxon>
        <taxon>Rubroshorea</taxon>
    </lineage>
</organism>
<keyword evidence="2" id="KW-1185">Reference proteome</keyword>